<feature type="compositionally biased region" description="Low complexity" evidence="1">
    <location>
        <begin position="73"/>
        <end position="119"/>
    </location>
</feature>
<feature type="compositionally biased region" description="Low complexity" evidence="1">
    <location>
        <begin position="242"/>
        <end position="260"/>
    </location>
</feature>
<feature type="region of interest" description="Disordered" evidence="1">
    <location>
        <begin position="576"/>
        <end position="607"/>
    </location>
</feature>
<keyword evidence="3" id="KW-1185">Reference proteome</keyword>
<feature type="region of interest" description="Disordered" evidence="1">
    <location>
        <begin position="402"/>
        <end position="515"/>
    </location>
</feature>
<organism evidence="2 3">
    <name type="scientific">Rickenella mellea</name>
    <dbReference type="NCBI Taxonomy" id="50990"/>
    <lineage>
        <taxon>Eukaryota</taxon>
        <taxon>Fungi</taxon>
        <taxon>Dikarya</taxon>
        <taxon>Basidiomycota</taxon>
        <taxon>Agaricomycotina</taxon>
        <taxon>Agaricomycetes</taxon>
        <taxon>Hymenochaetales</taxon>
        <taxon>Rickenellaceae</taxon>
        <taxon>Rickenella</taxon>
    </lineage>
</organism>
<sequence length="616" mass="65048">MSSWSTFQPPNISPPPSPEPAYFRKDRVRTVAKGPTTSGTVTQLDALDPWKPTKPTVLSTEANSRAVPRSRLSGEQSISPSSRSQAASGSRFDSFGNSRTPSRSPSYPNPNASSPTSARVPPRRTSTSPWELYTVYTGSPSDIISGSSRGSKSPSFDAPDTTTVFGDPVPVSSASEYHDFKTPSSTAYSDPTNSLSLRHTDHPNSEEACAPVHSVPVQLHVSVPVQKEASGSSSLTWSSKASIPLSRTRTSSRPQPSSISVGADKIIAPIEPCTHDSSHNTLKQPDPCPREATSSTPAPGQDAYPDALSSLQDIPSQDAATTTAQWLTLRNSESGMDLSYQPTIASSSMTMANNYSEGSRMGGGGTSYSEGPRASLPNELVGSRPCDISPNAQFESLVEANTVTHPDDRQPSSSTLSRTVASRRLVETEENTPSLQSTSSRHLNPVHHAIDTIAAPPPNAFHHGDPATLATRTESGPGPDVDDHRGTALEPSSASSQSSSSPFPPSIEALSLSHPPGVFDLTEHADTDVVASHDEERVIDNCASSTTAISRSSDGRDSLALRTCTELALGPCPPTLLVKEKNTAAPSRPPSPKEPERNANSAKDDASTSFCCCVIS</sequence>
<name>A0A4Y7Q8L6_9AGAM</name>
<dbReference type="VEuPathDB" id="FungiDB:BD410DRAFT_165295"/>
<protein>
    <submittedName>
        <fullName evidence="2">Uncharacterized protein</fullName>
    </submittedName>
</protein>
<gene>
    <name evidence="2" type="ORF">BD410DRAFT_165295</name>
</gene>
<feature type="compositionally biased region" description="Basic and acidic residues" evidence="1">
    <location>
        <begin position="591"/>
        <end position="606"/>
    </location>
</feature>
<dbReference type="EMBL" id="ML170170">
    <property type="protein sequence ID" value="TDL23538.1"/>
    <property type="molecule type" value="Genomic_DNA"/>
</dbReference>
<accession>A0A4Y7Q8L6</accession>
<feature type="compositionally biased region" description="Polar residues" evidence="1">
    <location>
        <begin position="431"/>
        <end position="442"/>
    </location>
</feature>
<feature type="compositionally biased region" description="Low complexity" evidence="1">
    <location>
        <begin position="138"/>
        <end position="155"/>
    </location>
</feature>
<evidence type="ECO:0000313" key="3">
    <source>
        <dbReference type="Proteomes" id="UP000294933"/>
    </source>
</evidence>
<feature type="region of interest" description="Disordered" evidence="1">
    <location>
        <begin position="355"/>
        <end position="378"/>
    </location>
</feature>
<feature type="compositionally biased region" description="Polar residues" evidence="1">
    <location>
        <begin position="229"/>
        <end position="241"/>
    </location>
</feature>
<dbReference type="AlphaFoldDB" id="A0A4Y7Q8L6"/>
<evidence type="ECO:0000256" key="1">
    <source>
        <dbReference type="SAM" id="MobiDB-lite"/>
    </source>
</evidence>
<reference evidence="2 3" key="1">
    <citation type="submission" date="2018-06" db="EMBL/GenBank/DDBJ databases">
        <title>A transcriptomic atlas of mushroom development highlights an independent origin of complex multicellularity.</title>
        <authorList>
            <consortium name="DOE Joint Genome Institute"/>
            <person name="Krizsan K."/>
            <person name="Almasi E."/>
            <person name="Merenyi Z."/>
            <person name="Sahu N."/>
            <person name="Viragh M."/>
            <person name="Koszo T."/>
            <person name="Mondo S."/>
            <person name="Kiss B."/>
            <person name="Balint B."/>
            <person name="Kues U."/>
            <person name="Barry K."/>
            <person name="Hegedus J.C."/>
            <person name="Henrissat B."/>
            <person name="Johnson J."/>
            <person name="Lipzen A."/>
            <person name="Ohm R."/>
            <person name="Nagy I."/>
            <person name="Pangilinan J."/>
            <person name="Yan J."/>
            <person name="Xiong Y."/>
            <person name="Grigoriev I.V."/>
            <person name="Hibbett D.S."/>
            <person name="Nagy L.G."/>
        </authorList>
    </citation>
    <scope>NUCLEOTIDE SEQUENCE [LARGE SCALE GENOMIC DNA]</scope>
    <source>
        <strain evidence="2 3">SZMC22713</strain>
    </source>
</reference>
<feature type="compositionally biased region" description="Polar residues" evidence="1">
    <location>
        <begin position="411"/>
        <end position="420"/>
    </location>
</feature>
<feature type="compositionally biased region" description="Polar residues" evidence="1">
    <location>
        <begin position="182"/>
        <end position="197"/>
    </location>
</feature>
<feature type="region of interest" description="Disordered" evidence="1">
    <location>
        <begin position="1"/>
        <end position="212"/>
    </location>
</feature>
<evidence type="ECO:0000313" key="2">
    <source>
        <dbReference type="EMBL" id="TDL23538.1"/>
    </source>
</evidence>
<feature type="compositionally biased region" description="Low complexity" evidence="1">
    <location>
        <begin position="491"/>
        <end position="501"/>
    </location>
</feature>
<feature type="region of interest" description="Disordered" evidence="1">
    <location>
        <begin position="227"/>
        <end position="308"/>
    </location>
</feature>
<dbReference type="Proteomes" id="UP000294933">
    <property type="component" value="Unassembled WGS sequence"/>
</dbReference>
<proteinExistence type="predicted"/>